<reference evidence="1 2" key="1">
    <citation type="submission" date="2019-03" db="EMBL/GenBank/DDBJ databases">
        <title>Genomic Encyclopedia of Type Strains, Phase IV (KMG-IV): sequencing the most valuable type-strain genomes for metagenomic binning, comparative biology and taxonomic classification.</title>
        <authorList>
            <person name="Goeker M."/>
        </authorList>
    </citation>
    <scope>NUCLEOTIDE SEQUENCE [LARGE SCALE GENOMIC DNA]</scope>
    <source>
        <strain evidence="1 2">DSM 45934</strain>
    </source>
</reference>
<evidence type="ECO:0000313" key="2">
    <source>
        <dbReference type="Proteomes" id="UP000295680"/>
    </source>
</evidence>
<accession>A0A4V2S8Q6</accession>
<protein>
    <submittedName>
        <fullName evidence="1">Uncharacterized protein</fullName>
    </submittedName>
</protein>
<dbReference type="RefSeq" id="WP_165960182.1">
    <property type="nucleotide sequence ID" value="NZ_SLWS01000001.1"/>
</dbReference>
<dbReference type="Proteomes" id="UP000295680">
    <property type="component" value="Unassembled WGS sequence"/>
</dbReference>
<comment type="caution">
    <text evidence="1">The sequence shown here is derived from an EMBL/GenBank/DDBJ whole genome shotgun (WGS) entry which is preliminary data.</text>
</comment>
<gene>
    <name evidence="1" type="ORF">EV192_101542</name>
</gene>
<dbReference type="EMBL" id="SLWS01000001">
    <property type="protein sequence ID" value="TCO64760.1"/>
    <property type="molecule type" value="Genomic_DNA"/>
</dbReference>
<dbReference type="AlphaFoldDB" id="A0A4V2S8Q6"/>
<name>A0A4V2S8Q6_9PSEU</name>
<keyword evidence="2" id="KW-1185">Reference proteome</keyword>
<sequence>MISAGIAMMVLALAALVMVLVTDRSGGEEKASVEEPVVPQHDGLPRVLTVV</sequence>
<evidence type="ECO:0000313" key="1">
    <source>
        <dbReference type="EMBL" id="TCO64760.1"/>
    </source>
</evidence>
<proteinExistence type="predicted"/>
<organism evidence="1 2">
    <name type="scientific">Actinocrispum wychmicini</name>
    <dbReference type="NCBI Taxonomy" id="1213861"/>
    <lineage>
        <taxon>Bacteria</taxon>
        <taxon>Bacillati</taxon>
        <taxon>Actinomycetota</taxon>
        <taxon>Actinomycetes</taxon>
        <taxon>Pseudonocardiales</taxon>
        <taxon>Pseudonocardiaceae</taxon>
        <taxon>Actinocrispum</taxon>
    </lineage>
</organism>